<reference evidence="1 2" key="1">
    <citation type="submission" date="2018-07" db="EMBL/GenBank/DDBJ databases">
        <title>Leeuwenhoekiella genomics.</title>
        <authorList>
            <person name="Tahon G."/>
            <person name="Willems A."/>
        </authorList>
    </citation>
    <scope>NUCLEOTIDE SEQUENCE [LARGE SCALE GENOMIC DNA]</scope>
    <source>
        <strain evidence="1 2">LMG 1345</strain>
    </source>
</reference>
<dbReference type="Gene3D" id="2.40.160.20">
    <property type="match status" value="1"/>
</dbReference>
<evidence type="ECO:0000313" key="1">
    <source>
        <dbReference type="EMBL" id="RXG32458.1"/>
    </source>
</evidence>
<comment type="caution">
    <text evidence="1">The sequence shown here is derived from an EMBL/GenBank/DDBJ whole genome shotgun (WGS) entry which is preliminary data.</text>
</comment>
<dbReference type="RefSeq" id="WP_073097494.1">
    <property type="nucleotide sequence ID" value="NZ_QOVL01000003.1"/>
</dbReference>
<dbReference type="Pfam" id="PF09411">
    <property type="entry name" value="PagL"/>
    <property type="match status" value="1"/>
</dbReference>
<dbReference type="AlphaFoldDB" id="A0A4V1KSP5"/>
<evidence type="ECO:0000313" key="2">
    <source>
        <dbReference type="Proteomes" id="UP000290608"/>
    </source>
</evidence>
<organism evidence="1 2">
    <name type="scientific">Leeuwenhoekiella marinoflava</name>
    <dbReference type="NCBI Taxonomy" id="988"/>
    <lineage>
        <taxon>Bacteria</taxon>
        <taxon>Pseudomonadati</taxon>
        <taxon>Bacteroidota</taxon>
        <taxon>Flavobacteriia</taxon>
        <taxon>Flavobacteriales</taxon>
        <taxon>Flavobacteriaceae</taxon>
        <taxon>Leeuwenhoekiella</taxon>
    </lineage>
</organism>
<gene>
    <name evidence="1" type="ORF">DSL99_781</name>
</gene>
<sequence>MVRFILILFFLSITLKVTSQDNLQGRFYQIGYNAGYASVDNFIFKDDDYYYEVYLQKIQILYRIKSGVLDYDFIFQPEINRAQHKLFNPWFAGHPDQYSALRERLMLHKFINEYIFSCGLIIRTSITEKLNIYGLASIGPGYFDEDSERMAKGIGFSDNLALGINFQFFRRFVLDSRIGFRHVSNAEIKQPNEGYDALELNLGIAYRL</sequence>
<protein>
    <submittedName>
        <fullName evidence="1">Lipid A 3-O-deacylase PagL</fullName>
    </submittedName>
</protein>
<accession>A0A4V1KSP5</accession>
<name>A0A4V1KSP5_9FLAO</name>
<proteinExistence type="predicted"/>
<dbReference type="STRING" id="1122159.SAMN02745246_00894"/>
<dbReference type="EMBL" id="QOVL01000003">
    <property type="protein sequence ID" value="RXG32458.1"/>
    <property type="molecule type" value="Genomic_DNA"/>
</dbReference>
<dbReference type="InterPro" id="IPR018550">
    <property type="entry name" value="Lipid-A_deacylase-rel"/>
</dbReference>
<dbReference type="Proteomes" id="UP000290608">
    <property type="component" value="Unassembled WGS sequence"/>
</dbReference>
<dbReference type="InterPro" id="IPR011250">
    <property type="entry name" value="OMP/PagP_B-barrel"/>
</dbReference>
<dbReference type="SUPFAM" id="SSF56925">
    <property type="entry name" value="OMPA-like"/>
    <property type="match status" value="1"/>
</dbReference>